<feature type="compositionally biased region" description="Basic and acidic residues" evidence="1">
    <location>
        <begin position="50"/>
        <end position="60"/>
    </location>
</feature>
<dbReference type="RefSeq" id="WP_274052740.1">
    <property type="nucleotide sequence ID" value="NZ_CP059693.1"/>
</dbReference>
<feature type="signal peptide" evidence="2">
    <location>
        <begin position="1"/>
        <end position="21"/>
    </location>
</feature>
<feature type="chain" id="PRO_5046880710" description="Lipoprotein" evidence="2">
    <location>
        <begin position="22"/>
        <end position="151"/>
    </location>
</feature>
<gene>
    <name evidence="3" type="ORF">H3N35_02965</name>
</gene>
<sequence length="151" mass="16791">MINKAHIYGLFAVLFLLSACAGHKEKPVEEIFVTQIREDDSKMFAFTLKSERAGRGDKARNKTAAKPGKARKGGRQKGTGKAEGRERENPLAGIVQQRLEQRLSENGYCSAGYIELERYATRGGMTVRGECHDSATANDRQRFPNQMNGEI</sequence>
<evidence type="ECO:0000256" key="1">
    <source>
        <dbReference type="SAM" id="MobiDB-lite"/>
    </source>
</evidence>
<keyword evidence="4" id="KW-1185">Reference proteome</keyword>
<keyword evidence="2" id="KW-0732">Signal</keyword>
<feature type="region of interest" description="Disordered" evidence="1">
    <location>
        <begin position="50"/>
        <end position="93"/>
    </location>
</feature>
<proteinExistence type="predicted"/>
<evidence type="ECO:0000313" key="4">
    <source>
        <dbReference type="Proteomes" id="UP001215231"/>
    </source>
</evidence>
<evidence type="ECO:0000313" key="3">
    <source>
        <dbReference type="EMBL" id="WDE12460.1"/>
    </source>
</evidence>
<accession>A0ABY7VHD9</accession>
<evidence type="ECO:0000256" key="2">
    <source>
        <dbReference type="SAM" id="SignalP"/>
    </source>
</evidence>
<evidence type="ECO:0008006" key="5">
    <source>
        <dbReference type="Google" id="ProtNLM"/>
    </source>
</evidence>
<dbReference type="PROSITE" id="PS51257">
    <property type="entry name" value="PROKAR_LIPOPROTEIN"/>
    <property type="match status" value="1"/>
</dbReference>
<protein>
    <recommendedName>
        <fullName evidence="5">Lipoprotein</fullName>
    </recommendedName>
</protein>
<dbReference type="EMBL" id="CP059693">
    <property type="protein sequence ID" value="WDE12460.1"/>
    <property type="molecule type" value="Genomic_DNA"/>
</dbReference>
<name>A0ABY7VHD9_9GAMM</name>
<reference evidence="3 4" key="1">
    <citation type="journal article" date="2022" name="Mar. Drugs">
        <title>Bioassay-Guided Fractionation Leads to the Detection of Cholic Acid Generated by the Rare Thalassomonas sp.</title>
        <authorList>
            <person name="Pheiffer F."/>
            <person name="Schneider Y.K."/>
            <person name="Hansen E.H."/>
            <person name="Andersen J.H."/>
            <person name="Isaksson J."/>
            <person name="Busche T."/>
            <person name="R C."/>
            <person name="Kalinowski J."/>
            <person name="Zyl L.V."/>
            <person name="Trindade M."/>
        </authorList>
    </citation>
    <scope>NUCLEOTIDE SEQUENCE [LARGE SCALE GENOMIC DNA]</scope>
    <source>
        <strain evidence="3 4">A5K-61T</strain>
    </source>
</reference>
<dbReference type="Proteomes" id="UP001215231">
    <property type="component" value="Chromosome"/>
</dbReference>
<organism evidence="3 4">
    <name type="scientific">Thalassomonas haliotis</name>
    <dbReference type="NCBI Taxonomy" id="485448"/>
    <lineage>
        <taxon>Bacteria</taxon>
        <taxon>Pseudomonadati</taxon>
        <taxon>Pseudomonadota</taxon>
        <taxon>Gammaproteobacteria</taxon>
        <taxon>Alteromonadales</taxon>
        <taxon>Colwelliaceae</taxon>
        <taxon>Thalassomonas</taxon>
    </lineage>
</organism>
<feature type="compositionally biased region" description="Basic and acidic residues" evidence="1">
    <location>
        <begin position="80"/>
        <end position="89"/>
    </location>
</feature>